<feature type="transmembrane region" description="Helical" evidence="3">
    <location>
        <begin position="113"/>
        <end position="136"/>
    </location>
</feature>
<dbReference type="Proteomes" id="UP000596742">
    <property type="component" value="Unassembled WGS sequence"/>
</dbReference>
<evidence type="ECO:0000256" key="3">
    <source>
        <dbReference type="SAM" id="Phobius"/>
    </source>
</evidence>
<dbReference type="OrthoDB" id="6118945at2759"/>
<keyword evidence="1" id="KW-0245">EGF-like domain</keyword>
<dbReference type="SUPFAM" id="SSF57196">
    <property type="entry name" value="EGF/Laminin"/>
    <property type="match status" value="1"/>
</dbReference>
<feature type="signal peptide" evidence="4">
    <location>
        <begin position="1"/>
        <end position="22"/>
    </location>
</feature>
<gene>
    <name evidence="6" type="ORF">MGAL_10B034345</name>
</gene>
<dbReference type="GO" id="GO:0005154">
    <property type="term" value="F:epidermal growth factor receptor binding"/>
    <property type="evidence" value="ECO:0007669"/>
    <property type="project" value="InterPro"/>
</dbReference>
<feature type="region of interest" description="Disordered" evidence="2">
    <location>
        <begin position="142"/>
        <end position="169"/>
    </location>
</feature>
<comment type="caution">
    <text evidence="1">Lacks conserved residue(s) required for the propagation of feature annotation.</text>
</comment>
<dbReference type="InterPro" id="IPR043403">
    <property type="entry name" value="Gurken/Spitz"/>
</dbReference>
<evidence type="ECO:0000256" key="2">
    <source>
        <dbReference type="SAM" id="MobiDB-lite"/>
    </source>
</evidence>
<evidence type="ECO:0000259" key="5">
    <source>
        <dbReference type="PROSITE" id="PS50026"/>
    </source>
</evidence>
<keyword evidence="3" id="KW-1133">Transmembrane helix</keyword>
<dbReference type="GO" id="GO:0048018">
    <property type="term" value="F:receptor ligand activity"/>
    <property type="evidence" value="ECO:0007669"/>
    <property type="project" value="InterPro"/>
</dbReference>
<keyword evidence="1" id="KW-1015">Disulfide bond</keyword>
<feature type="compositionally biased region" description="Basic and acidic residues" evidence="2">
    <location>
        <begin position="144"/>
        <end position="169"/>
    </location>
</feature>
<name>A0A8B6H8K4_MYTGA</name>
<keyword evidence="3" id="KW-0812">Transmembrane</keyword>
<dbReference type="PROSITE" id="PS00022">
    <property type="entry name" value="EGF_1"/>
    <property type="match status" value="1"/>
</dbReference>
<protein>
    <recommendedName>
        <fullName evidence="5">EGF-like domain-containing protein</fullName>
    </recommendedName>
</protein>
<keyword evidence="3" id="KW-0472">Membrane</keyword>
<evidence type="ECO:0000313" key="6">
    <source>
        <dbReference type="EMBL" id="VDI74996.1"/>
    </source>
</evidence>
<dbReference type="InterPro" id="IPR000742">
    <property type="entry name" value="EGF"/>
</dbReference>
<dbReference type="GO" id="GO:0007173">
    <property type="term" value="P:epidermal growth factor receptor signaling pathway"/>
    <property type="evidence" value="ECO:0007669"/>
    <property type="project" value="InterPro"/>
</dbReference>
<dbReference type="AlphaFoldDB" id="A0A8B6H8K4"/>
<dbReference type="PANTHER" id="PTHR12332">
    <property type="entry name" value="KEREN-RELATED"/>
    <property type="match status" value="1"/>
</dbReference>
<dbReference type="EMBL" id="UYJE01009619">
    <property type="protein sequence ID" value="VDI74996.1"/>
    <property type="molecule type" value="Genomic_DNA"/>
</dbReference>
<sequence>MKANMSLATLLFSFFSLLLVYTEGCIRSSGNSNPDKLTYKVNNQTDPENHRLDCTDNETQALACLNGGSCFAVYVADRVVECACLNKYIGKRCEMIDPEIIFDQSAREKVVRIGFISGFIALIILLVIVILILIWCKIRRSKKSKDNTSKSNKTSDQESLEKESLTGTK</sequence>
<feature type="domain" description="EGF-like" evidence="5">
    <location>
        <begin position="55"/>
        <end position="94"/>
    </location>
</feature>
<feature type="chain" id="PRO_5032487091" description="EGF-like domain-containing protein" evidence="4">
    <location>
        <begin position="23"/>
        <end position="169"/>
    </location>
</feature>
<organism evidence="6 7">
    <name type="scientific">Mytilus galloprovincialis</name>
    <name type="common">Mediterranean mussel</name>
    <dbReference type="NCBI Taxonomy" id="29158"/>
    <lineage>
        <taxon>Eukaryota</taxon>
        <taxon>Metazoa</taxon>
        <taxon>Spiralia</taxon>
        <taxon>Lophotrochozoa</taxon>
        <taxon>Mollusca</taxon>
        <taxon>Bivalvia</taxon>
        <taxon>Autobranchia</taxon>
        <taxon>Pteriomorphia</taxon>
        <taxon>Mytilida</taxon>
        <taxon>Mytiloidea</taxon>
        <taxon>Mytilidae</taxon>
        <taxon>Mytilinae</taxon>
        <taxon>Mytilus</taxon>
    </lineage>
</organism>
<dbReference type="PANTHER" id="PTHR12332:SF1">
    <property type="entry name" value="KEREN-RELATED"/>
    <property type="match status" value="1"/>
</dbReference>
<comment type="caution">
    <text evidence="6">The sequence shown here is derived from an EMBL/GenBank/DDBJ whole genome shotgun (WGS) entry which is preliminary data.</text>
</comment>
<evidence type="ECO:0000256" key="4">
    <source>
        <dbReference type="SAM" id="SignalP"/>
    </source>
</evidence>
<dbReference type="PROSITE" id="PS50026">
    <property type="entry name" value="EGF_3"/>
    <property type="match status" value="1"/>
</dbReference>
<accession>A0A8B6H8K4</accession>
<feature type="disulfide bond" evidence="1">
    <location>
        <begin position="84"/>
        <end position="93"/>
    </location>
</feature>
<evidence type="ECO:0000313" key="7">
    <source>
        <dbReference type="Proteomes" id="UP000596742"/>
    </source>
</evidence>
<keyword evidence="4" id="KW-0732">Signal</keyword>
<dbReference type="Gene3D" id="2.10.25.10">
    <property type="entry name" value="Laminin"/>
    <property type="match status" value="1"/>
</dbReference>
<reference evidence="6" key="1">
    <citation type="submission" date="2018-11" db="EMBL/GenBank/DDBJ databases">
        <authorList>
            <person name="Alioto T."/>
            <person name="Alioto T."/>
        </authorList>
    </citation>
    <scope>NUCLEOTIDE SEQUENCE</scope>
</reference>
<proteinExistence type="predicted"/>
<keyword evidence="7" id="KW-1185">Reference proteome</keyword>
<evidence type="ECO:0000256" key="1">
    <source>
        <dbReference type="PROSITE-ProRule" id="PRU00076"/>
    </source>
</evidence>